<dbReference type="InterPro" id="IPR000195">
    <property type="entry name" value="Rab-GAP-TBC_dom"/>
</dbReference>
<dbReference type="SMART" id="SM00164">
    <property type="entry name" value="TBC"/>
    <property type="match status" value="1"/>
</dbReference>
<dbReference type="KEGG" id="obi:106878545"/>
<organism evidence="3">
    <name type="scientific">Octopus bimaculoides</name>
    <name type="common">California two-spotted octopus</name>
    <dbReference type="NCBI Taxonomy" id="37653"/>
    <lineage>
        <taxon>Eukaryota</taxon>
        <taxon>Metazoa</taxon>
        <taxon>Spiralia</taxon>
        <taxon>Lophotrochozoa</taxon>
        <taxon>Mollusca</taxon>
        <taxon>Cephalopoda</taxon>
        <taxon>Coleoidea</taxon>
        <taxon>Octopodiformes</taxon>
        <taxon>Octopoda</taxon>
        <taxon>Incirrata</taxon>
        <taxon>Octopodidae</taxon>
        <taxon>Octopus</taxon>
    </lineage>
</organism>
<evidence type="ECO:0000256" key="1">
    <source>
        <dbReference type="ARBA" id="ARBA00022468"/>
    </source>
</evidence>
<dbReference type="Pfam" id="PF00566">
    <property type="entry name" value="RabGAP-TBC"/>
    <property type="match status" value="1"/>
</dbReference>
<dbReference type="Gene3D" id="1.10.8.270">
    <property type="entry name" value="putative rabgap domain of human tbc1 domain family member 14 like domains"/>
    <property type="match status" value="1"/>
</dbReference>
<reference evidence="3" key="1">
    <citation type="submission" date="2015-07" db="EMBL/GenBank/DDBJ databases">
        <title>MeaNS - Measles Nucleotide Surveillance Program.</title>
        <authorList>
            <person name="Tran T."/>
            <person name="Druce J."/>
        </authorList>
    </citation>
    <scope>NUCLEOTIDE SEQUENCE</scope>
    <source>
        <strain evidence="3">UCB-OBI-ISO-001</strain>
        <tissue evidence="3">Gonad</tissue>
    </source>
</reference>
<dbReference type="SUPFAM" id="SSF47923">
    <property type="entry name" value="Ypt/Rab-GAP domain of gyp1p"/>
    <property type="match status" value="2"/>
</dbReference>
<dbReference type="AlphaFoldDB" id="A0A0L8G8D7"/>
<evidence type="ECO:0000313" key="3">
    <source>
        <dbReference type="EMBL" id="KOF73133.1"/>
    </source>
</evidence>
<accession>A0A0L8G8D7</accession>
<dbReference type="Gene3D" id="1.10.472.80">
    <property type="entry name" value="Ypt/Rab-GAP domain of gyp1p, domain 3"/>
    <property type="match status" value="1"/>
</dbReference>
<dbReference type="PROSITE" id="PS50086">
    <property type="entry name" value="TBC_RABGAP"/>
    <property type="match status" value="1"/>
</dbReference>
<gene>
    <name evidence="3" type="ORF">OCBIM_22038359mg</name>
</gene>
<proteinExistence type="predicted"/>
<dbReference type="InterPro" id="IPR035969">
    <property type="entry name" value="Rab-GAP_TBC_sf"/>
</dbReference>
<dbReference type="EMBL" id="KQ423290">
    <property type="protein sequence ID" value="KOF73133.1"/>
    <property type="molecule type" value="Genomic_DNA"/>
</dbReference>
<dbReference type="PANTHER" id="PTHR22957:SF466">
    <property type="entry name" value="SI:DKEY-238D18.4"/>
    <property type="match status" value="1"/>
</dbReference>
<dbReference type="PANTHER" id="PTHR22957">
    <property type="entry name" value="TBC1 DOMAIN FAMILY MEMBER GTPASE-ACTIVATING PROTEIN"/>
    <property type="match status" value="1"/>
</dbReference>
<keyword evidence="1" id="KW-0343">GTPase activation</keyword>
<dbReference type="STRING" id="37653.A0A0L8G8D7"/>
<sequence length="670" mass="76724">MHRKALQTLERIDSTIKMASSCDPNLDTQPYCAGNDVSADESYIIMDLPPHSPFTLDTPHSERTPPLDEEKFLTMFDSDGRLVQERQLRKAVFLGGIQPSLRKSVWPFLFGMYPCQSTKREREIIKLEYVIKYHEMKAHCLHVLNKLEAAAAKANTGDHDIDENIMSEEFYKEDNSPNLNLVKSPSSGDETSWITVNMDSSVNSNETVRSISKSPSQSSLSEEIFTDTSKCYSSCTVCGQPLDSVEKMSSFEDKCSVKESSVEHFCTCFHSLSSEVVSPTKVAQLQLNGVSSLSPPLQTHLFLPEHSGHKKISDVMEYSLMVNQFGNGNLSQLGGMQSSSKDSELNLEDIAAAVAEAEAKRFQTNVFTSDLISSGLSLDWNSPDVQKQINFIDFQAQIYAKKQKVQRKKFWGDMRIIKRDVPRTDRNHELFREDDSKYLEWLRNMLTTYTYFHREVGYTQGMNDIAASFLSTFQNEPLAYWCFQSYMESVKEEFKEDGLVRKMDKVQQLLNEVDAEVRRHLTEYQLSMVCCQRWLVVGFKREFDLEDSLKCFEIINSRHLELTAVETELIRRKDCKFDSDDFGGTLRMVSSMDKPPYSFDIFMCAALLLELREEIFNWTSLEDIYVGMNSIKINLDDAIKKGEQLFHHYCKKMVDDCFLEVNPGLSSKAL</sequence>
<dbReference type="OrthoDB" id="10264062at2759"/>
<protein>
    <recommendedName>
        <fullName evidence="2">Rab-GAP TBC domain-containing protein</fullName>
    </recommendedName>
</protein>
<evidence type="ECO:0000259" key="2">
    <source>
        <dbReference type="PROSITE" id="PS50086"/>
    </source>
</evidence>
<dbReference type="GO" id="GO:0005096">
    <property type="term" value="F:GTPase activator activity"/>
    <property type="evidence" value="ECO:0007669"/>
    <property type="project" value="UniProtKB-KW"/>
</dbReference>
<feature type="domain" description="Rab-GAP TBC" evidence="2">
    <location>
        <begin position="96"/>
        <end position="559"/>
    </location>
</feature>
<name>A0A0L8G8D7_OCTBM</name>